<accession>A0A3S3UGA1</accession>
<feature type="domain" description="Glycosyl transferase family 1" evidence="4">
    <location>
        <begin position="318"/>
        <end position="458"/>
    </location>
</feature>
<reference evidence="5 6" key="1">
    <citation type="journal article" date="2015" name="Int. J. Syst. Evol. Microbiol.">
        <title>Gemmobacter intermedius sp. nov., isolated from a white stork (Ciconia ciconia).</title>
        <authorList>
            <person name="Kampfer P."/>
            <person name="Jerzak L."/>
            <person name="Wilharm G."/>
            <person name="Golke J."/>
            <person name="Busse H.J."/>
            <person name="Glaeser S.P."/>
        </authorList>
    </citation>
    <scope>NUCLEOTIDE SEQUENCE [LARGE SCALE GENOMIC DNA]</scope>
    <source>
        <strain evidence="5 6">119/4</strain>
    </source>
</reference>
<dbReference type="InterPro" id="IPR001296">
    <property type="entry name" value="Glyco_trans_1"/>
</dbReference>
<dbReference type="Proteomes" id="UP000287168">
    <property type="component" value="Unassembled WGS sequence"/>
</dbReference>
<proteinExistence type="predicted"/>
<organism evidence="5 6">
    <name type="scientific">Falsigemmobacter intermedius</name>
    <dbReference type="NCBI Taxonomy" id="1553448"/>
    <lineage>
        <taxon>Bacteria</taxon>
        <taxon>Pseudomonadati</taxon>
        <taxon>Pseudomonadota</taxon>
        <taxon>Alphaproteobacteria</taxon>
        <taxon>Rhodobacterales</taxon>
        <taxon>Paracoccaceae</taxon>
        <taxon>Falsigemmobacter</taxon>
    </lineage>
</organism>
<keyword evidence="1" id="KW-0328">Glycosyltransferase</keyword>
<sequence>MDRRQFASDGHRRPRVEVQKQIRRPRLLSLRSSDTGKAQLRLRFFRFCPPGFGSAHNPVPTSVPRSRLTSAAPRPHPRRGGRAHAGEAMMAMRILLVAEHASLQMGGEAALPVHYFRLLRARGVDAELIVHERSRAELSLLFPAEAERLHYLPDTFLNRLCWQMGRRLPDRLAYFTLGYLSRHLSQRKARRLARDLIARNPLGCVVHQPIPVSPREPSLLYDMGAPVVIGPMNGNISRAEGFGKGQSDGLDAKAMMALWRPLRRLVHALSPGKLRAALLLSANPRTTLALRETGTPARIVELVENGIDSALWHPTELTGEPPEFLFIGLLIELKGAQYLPEALARMDCKTARLGIIGDGVMEPEIRARAEALGVADRITFYGFLPQAECNRRLAAARALVLPSLREAGGAVVLEAMACARPVIAADHGGPADYITPQTGWLVPVPSPEALIAGFSAMMDRLALDAGAARTAGQQARDHVLRHYDWDSKIDTIIGLYESCLLAEK</sequence>
<keyword evidence="2 5" id="KW-0808">Transferase</keyword>
<evidence type="ECO:0000313" key="5">
    <source>
        <dbReference type="EMBL" id="RWY45610.1"/>
    </source>
</evidence>
<feature type="region of interest" description="Disordered" evidence="3">
    <location>
        <begin position="56"/>
        <end position="84"/>
    </location>
</feature>
<name>A0A3S3UGA1_9RHOB</name>
<dbReference type="EMBL" id="SBLC01000001">
    <property type="protein sequence ID" value="RWY45610.1"/>
    <property type="molecule type" value="Genomic_DNA"/>
</dbReference>
<dbReference type="GO" id="GO:0016757">
    <property type="term" value="F:glycosyltransferase activity"/>
    <property type="evidence" value="ECO:0007669"/>
    <property type="project" value="UniProtKB-KW"/>
</dbReference>
<dbReference type="AlphaFoldDB" id="A0A3S3UGA1"/>
<dbReference type="SUPFAM" id="SSF53756">
    <property type="entry name" value="UDP-Glycosyltransferase/glycogen phosphorylase"/>
    <property type="match status" value="1"/>
</dbReference>
<evidence type="ECO:0000259" key="4">
    <source>
        <dbReference type="Pfam" id="PF00534"/>
    </source>
</evidence>
<evidence type="ECO:0000256" key="2">
    <source>
        <dbReference type="ARBA" id="ARBA00022679"/>
    </source>
</evidence>
<evidence type="ECO:0000313" key="6">
    <source>
        <dbReference type="Proteomes" id="UP000287168"/>
    </source>
</evidence>
<dbReference type="Pfam" id="PF00534">
    <property type="entry name" value="Glycos_transf_1"/>
    <property type="match status" value="1"/>
</dbReference>
<comment type="caution">
    <text evidence="5">The sequence shown here is derived from an EMBL/GenBank/DDBJ whole genome shotgun (WGS) entry which is preliminary data.</text>
</comment>
<evidence type="ECO:0000256" key="1">
    <source>
        <dbReference type="ARBA" id="ARBA00022676"/>
    </source>
</evidence>
<keyword evidence="6" id="KW-1185">Reference proteome</keyword>
<protein>
    <submittedName>
        <fullName evidence="5">Glycosyltransferase</fullName>
    </submittedName>
</protein>
<dbReference type="PANTHER" id="PTHR12526:SF510">
    <property type="entry name" value="D-INOSITOL 3-PHOSPHATE GLYCOSYLTRANSFERASE"/>
    <property type="match status" value="1"/>
</dbReference>
<dbReference type="Gene3D" id="3.40.50.2000">
    <property type="entry name" value="Glycogen Phosphorylase B"/>
    <property type="match status" value="2"/>
</dbReference>
<feature type="compositionally biased region" description="Polar residues" evidence="3">
    <location>
        <begin position="59"/>
        <end position="69"/>
    </location>
</feature>
<evidence type="ECO:0000256" key="3">
    <source>
        <dbReference type="SAM" id="MobiDB-lite"/>
    </source>
</evidence>
<gene>
    <name evidence="5" type="ORF">EP867_00905</name>
</gene>
<dbReference type="OrthoDB" id="9790710at2"/>
<dbReference type="PANTHER" id="PTHR12526">
    <property type="entry name" value="GLYCOSYLTRANSFERASE"/>
    <property type="match status" value="1"/>
</dbReference>